<dbReference type="HOGENOM" id="CLU_219130_0_0_3"/>
<sequence>MIYPPPQVVFALLILSTAAVLIWDIKYNPFGEDQDGI</sequence>
<keyword evidence="1" id="KW-1133">Transmembrane helix</keyword>
<proteinExistence type="predicted"/>
<dbReference type="AlphaFoldDB" id="A8WIL4"/>
<evidence type="ECO:0000313" key="2">
    <source>
        <dbReference type="EMBL" id="CAP16502.1"/>
    </source>
</evidence>
<keyword evidence="1" id="KW-0812">Transmembrane</keyword>
<dbReference type="Proteomes" id="UP000001026">
    <property type="component" value="Chromosome"/>
</dbReference>
<gene>
    <name evidence="2" type="ordered locus">PMM1997</name>
</gene>
<accession>A8WIL4</accession>
<dbReference type="KEGG" id="pmm:PMM1997"/>
<feature type="transmembrane region" description="Helical" evidence="1">
    <location>
        <begin position="6"/>
        <end position="25"/>
    </location>
</feature>
<name>A8WIL4_PROMP</name>
<dbReference type="EMBL" id="BX548174">
    <property type="protein sequence ID" value="CAP16502.1"/>
    <property type="molecule type" value="Genomic_DNA"/>
</dbReference>
<dbReference type="STRING" id="59919.PMM1997"/>
<organism evidence="2 3">
    <name type="scientific">Prochlorococcus marinus subsp. pastoris (strain CCMP1986 / NIES-2087 / MED4)</name>
    <dbReference type="NCBI Taxonomy" id="59919"/>
    <lineage>
        <taxon>Bacteria</taxon>
        <taxon>Bacillati</taxon>
        <taxon>Cyanobacteriota</taxon>
        <taxon>Cyanophyceae</taxon>
        <taxon>Synechococcales</taxon>
        <taxon>Prochlorococcaceae</taxon>
        <taxon>Prochlorococcus</taxon>
    </lineage>
</organism>
<reference evidence="2 3" key="1">
    <citation type="journal article" date="2003" name="Nature">
        <title>Genome divergence in two Prochlorococcus ecotypes reflects oceanic niche differentiation.</title>
        <authorList>
            <person name="Rocap G."/>
            <person name="Larimer F.W."/>
            <person name="Lamerdin J.E."/>
            <person name="Malfatti S."/>
            <person name="Chain P."/>
            <person name="Ahlgren N.A."/>
            <person name="Arellano A."/>
            <person name="Coleman M."/>
            <person name="Hauser L."/>
            <person name="Hess W.R."/>
            <person name="Johnson Z.I."/>
            <person name="Land M.L."/>
            <person name="Lindell D."/>
            <person name="Post A.F."/>
            <person name="Regala W."/>
            <person name="Shah M."/>
            <person name="Shaw S.L."/>
            <person name="Steglich C."/>
            <person name="Sullivan M.B."/>
            <person name="Ting C.S."/>
            <person name="Tolonen A."/>
            <person name="Webb E.A."/>
            <person name="Zinser E.R."/>
            <person name="Chisholm S.W."/>
        </authorList>
    </citation>
    <scope>NUCLEOTIDE SEQUENCE [LARGE SCALE GENOMIC DNA]</scope>
    <source>
        <strain evidence="3">CCMP1986 / NIES-2087 / MED4</strain>
    </source>
</reference>
<evidence type="ECO:0000256" key="1">
    <source>
        <dbReference type="SAM" id="Phobius"/>
    </source>
</evidence>
<protein>
    <submittedName>
        <fullName evidence="2">Uncharacterized protein</fullName>
    </submittedName>
</protein>
<keyword evidence="1" id="KW-0472">Membrane</keyword>
<evidence type="ECO:0000313" key="3">
    <source>
        <dbReference type="Proteomes" id="UP000001026"/>
    </source>
</evidence>